<gene>
    <name evidence="1" type="ORF">CFOL_v3_16033</name>
</gene>
<dbReference type="Proteomes" id="UP000187406">
    <property type="component" value="Unassembled WGS sequence"/>
</dbReference>
<sequence>MKPTGGSLRYMMEFGSRPTDKKVGHIPIQYYIVGFSNWVHAWYFGGDLHIISMLGYGTLSDC</sequence>
<evidence type="ECO:0000313" key="2">
    <source>
        <dbReference type="Proteomes" id="UP000187406"/>
    </source>
</evidence>
<organism evidence="1 2">
    <name type="scientific">Cephalotus follicularis</name>
    <name type="common">Albany pitcher plant</name>
    <dbReference type="NCBI Taxonomy" id="3775"/>
    <lineage>
        <taxon>Eukaryota</taxon>
        <taxon>Viridiplantae</taxon>
        <taxon>Streptophyta</taxon>
        <taxon>Embryophyta</taxon>
        <taxon>Tracheophyta</taxon>
        <taxon>Spermatophyta</taxon>
        <taxon>Magnoliopsida</taxon>
        <taxon>eudicotyledons</taxon>
        <taxon>Gunneridae</taxon>
        <taxon>Pentapetalae</taxon>
        <taxon>rosids</taxon>
        <taxon>fabids</taxon>
        <taxon>Oxalidales</taxon>
        <taxon>Cephalotaceae</taxon>
        <taxon>Cephalotus</taxon>
    </lineage>
</organism>
<name>A0A1Q3BX26_CEPFO</name>
<comment type="caution">
    <text evidence="1">The sequence shown here is derived from an EMBL/GenBank/DDBJ whole genome shotgun (WGS) entry which is preliminary data.</text>
</comment>
<dbReference type="AlphaFoldDB" id="A0A1Q3BX26"/>
<accession>A0A1Q3BX26</accession>
<protein>
    <submittedName>
        <fullName evidence="1">Uncharacterized protein</fullName>
    </submittedName>
</protein>
<keyword evidence="2" id="KW-1185">Reference proteome</keyword>
<evidence type="ECO:0000313" key="1">
    <source>
        <dbReference type="EMBL" id="GAV72545.1"/>
    </source>
</evidence>
<reference evidence="2" key="1">
    <citation type="submission" date="2016-04" db="EMBL/GenBank/DDBJ databases">
        <title>Cephalotus genome sequencing.</title>
        <authorList>
            <person name="Fukushima K."/>
            <person name="Hasebe M."/>
            <person name="Fang X."/>
        </authorList>
    </citation>
    <scope>NUCLEOTIDE SEQUENCE [LARGE SCALE GENOMIC DNA]</scope>
    <source>
        <strain evidence="2">cv. St1</strain>
    </source>
</reference>
<dbReference type="InParanoid" id="A0A1Q3BX26"/>
<proteinExistence type="predicted"/>
<dbReference type="EMBL" id="BDDD01001014">
    <property type="protein sequence ID" value="GAV72545.1"/>
    <property type="molecule type" value="Genomic_DNA"/>
</dbReference>